<dbReference type="GO" id="GO:0005886">
    <property type="term" value="C:plasma membrane"/>
    <property type="evidence" value="ECO:0007669"/>
    <property type="project" value="UniProtKB-SubCell"/>
</dbReference>
<reference evidence="8 9" key="1">
    <citation type="submission" date="2016-12" db="EMBL/GenBank/DDBJ databases">
        <title>Draft genome sequences of seven strains of Pseudomonas fluorescens that produce 4-formylaminooxyvinylglycine.</title>
        <authorList>
            <person name="Okrent R.A."/>
            <person name="Manning V.A."/>
            <person name="Trippe K.M."/>
        </authorList>
    </citation>
    <scope>NUCLEOTIDE SEQUENCE [LARGE SCALE GENOMIC DNA]</scope>
    <source>
        <strain evidence="8 9">P5A</strain>
    </source>
</reference>
<keyword evidence="6 7" id="KW-0472">Membrane</keyword>
<dbReference type="PRINTS" id="PR00953">
    <property type="entry name" value="TYPE3IMRPROT"/>
</dbReference>
<feature type="transmembrane region" description="Helical" evidence="7">
    <location>
        <begin position="123"/>
        <end position="151"/>
    </location>
</feature>
<dbReference type="NCBIfam" id="TIGR01401">
    <property type="entry name" value="fliR_like_III"/>
    <property type="match status" value="1"/>
</dbReference>
<dbReference type="PANTHER" id="PTHR30065:SF1">
    <property type="entry name" value="SURFACE PRESENTATION OF ANTIGENS PROTEIN SPAR"/>
    <property type="match status" value="1"/>
</dbReference>
<protein>
    <submittedName>
        <fullName evidence="8">EscT/YscT/HrcT family type III secretion system export apparatus protein</fullName>
    </submittedName>
</protein>
<dbReference type="Proteomes" id="UP000190965">
    <property type="component" value="Unassembled WGS sequence"/>
</dbReference>
<name>A0A1T2Y5W9_PSEFL</name>
<evidence type="ECO:0000256" key="2">
    <source>
        <dbReference type="ARBA" id="ARBA00009772"/>
    </source>
</evidence>
<dbReference type="Pfam" id="PF01311">
    <property type="entry name" value="Bac_export_1"/>
    <property type="match status" value="1"/>
</dbReference>
<dbReference type="InterPro" id="IPR002010">
    <property type="entry name" value="T3SS_IM_R"/>
</dbReference>
<dbReference type="RefSeq" id="WP_078742199.1">
    <property type="nucleotide sequence ID" value="NZ_MSDF01000046.1"/>
</dbReference>
<comment type="subcellular location">
    <subcellularLocation>
        <location evidence="1 7">Cell membrane</location>
        <topology evidence="1 7">Multi-pass membrane protein</topology>
    </subcellularLocation>
</comment>
<comment type="similarity">
    <text evidence="2 7">Belongs to the FliR/MopE/SpaR family.</text>
</comment>
<evidence type="ECO:0000256" key="1">
    <source>
        <dbReference type="ARBA" id="ARBA00004651"/>
    </source>
</evidence>
<feature type="transmembrane region" description="Helical" evidence="7">
    <location>
        <begin position="41"/>
        <end position="61"/>
    </location>
</feature>
<proteinExistence type="inferred from homology"/>
<keyword evidence="5 7" id="KW-1133">Transmembrane helix</keyword>
<comment type="caution">
    <text evidence="8">The sequence shown here is derived from an EMBL/GenBank/DDBJ whole genome shotgun (WGS) entry which is preliminary data.</text>
</comment>
<dbReference type="InterPro" id="IPR006304">
    <property type="entry name" value="T3SS_SpaR/YscT"/>
</dbReference>
<dbReference type="GO" id="GO:0006605">
    <property type="term" value="P:protein targeting"/>
    <property type="evidence" value="ECO:0007669"/>
    <property type="project" value="UniProtKB-UniRule"/>
</dbReference>
<feature type="transmembrane region" description="Helical" evidence="7">
    <location>
        <begin position="216"/>
        <end position="236"/>
    </location>
</feature>
<feature type="transmembrane region" description="Helical" evidence="7">
    <location>
        <begin position="81"/>
        <end position="103"/>
    </location>
</feature>
<evidence type="ECO:0000256" key="6">
    <source>
        <dbReference type="ARBA" id="ARBA00023136"/>
    </source>
</evidence>
<evidence type="ECO:0000256" key="4">
    <source>
        <dbReference type="ARBA" id="ARBA00022692"/>
    </source>
</evidence>
<evidence type="ECO:0000256" key="3">
    <source>
        <dbReference type="ARBA" id="ARBA00022475"/>
    </source>
</evidence>
<dbReference type="AlphaFoldDB" id="A0A1T2Y5W9"/>
<gene>
    <name evidence="8" type="ORF">BFW87_24010</name>
</gene>
<dbReference type="EMBL" id="MSDF01000046">
    <property type="protein sequence ID" value="OPA87507.1"/>
    <property type="molecule type" value="Genomic_DNA"/>
</dbReference>
<keyword evidence="3 7" id="KW-1003">Cell membrane</keyword>
<dbReference type="OrthoDB" id="9807748at2"/>
<dbReference type="PANTHER" id="PTHR30065">
    <property type="entry name" value="FLAGELLAR BIOSYNTHETIC PROTEIN FLIR"/>
    <property type="match status" value="1"/>
</dbReference>
<accession>A0A1T2Y5W9</accession>
<organism evidence="8 9">
    <name type="scientific">Pseudomonas fluorescens</name>
    <dbReference type="NCBI Taxonomy" id="294"/>
    <lineage>
        <taxon>Bacteria</taxon>
        <taxon>Pseudomonadati</taxon>
        <taxon>Pseudomonadota</taxon>
        <taxon>Gammaproteobacteria</taxon>
        <taxon>Pseudomonadales</taxon>
        <taxon>Pseudomonadaceae</taxon>
        <taxon>Pseudomonas</taxon>
    </lineage>
</organism>
<sequence length="268" mass="28536">MPFDITGAYTFILGMALAAARLTPVMILVPVFCFQYLKGPLRFGVVCALALIPGPAIGQALVAQGDHWASILGLALKESMLGTLLGLLMYAPFWMFASVGALFDSQRGALSGGQLNPALGPDVTALGALFQEALIMLVVLGGGFSIVTQVIWDSYAVWPPTAWFPVLDAEGLAVLLEQLNQTLQHVMLYSAPFIGLLLLIEAALAIIGLYAQQLQVSSLAMPAKCMVGMAFFLIYWPTLKDLGSGQVQGLLDLKHLLGLLAKTPVVHP</sequence>
<evidence type="ECO:0000256" key="7">
    <source>
        <dbReference type="RuleBase" id="RU362072"/>
    </source>
</evidence>
<keyword evidence="4 7" id="KW-0812">Transmembrane</keyword>
<evidence type="ECO:0000313" key="8">
    <source>
        <dbReference type="EMBL" id="OPA87507.1"/>
    </source>
</evidence>
<feature type="transmembrane region" description="Helical" evidence="7">
    <location>
        <begin position="188"/>
        <end position="210"/>
    </location>
</feature>
<evidence type="ECO:0000313" key="9">
    <source>
        <dbReference type="Proteomes" id="UP000190965"/>
    </source>
</evidence>
<feature type="transmembrane region" description="Helical" evidence="7">
    <location>
        <begin position="12"/>
        <end position="34"/>
    </location>
</feature>
<evidence type="ECO:0000256" key="5">
    <source>
        <dbReference type="ARBA" id="ARBA00022989"/>
    </source>
</evidence>